<dbReference type="EMBL" id="MGIV01000022">
    <property type="protein sequence ID" value="OGM93727.1"/>
    <property type="molecule type" value="Genomic_DNA"/>
</dbReference>
<dbReference type="GO" id="GO:0000160">
    <property type="term" value="P:phosphorelay signal transduction system"/>
    <property type="evidence" value="ECO:0007669"/>
    <property type="project" value="UniProtKB-KW"/>
</dbReference>
<evidence type="ECO:0000313" key="6">
    <source>
        <dbReference type="Proteomes" id="UP000179057"/>
    </source>
</evidence>
<dbReference type="InterPro" id="IPR001789">
    <property type="entry name" value="Sig_transdc_resp-reg_receiver"/>
</dbReference>
<dbReference type="InterPro" id="IPR050595">
    <property type="entry name" value="Bact_response_regulator"/>
</dbReference>
<proteinExistence type="predicted"/>
<dbReference type="SUPFAM" id="SSF52172">
    <property type="entry name" value="CheY-like"/>
    <property type="match status" value="1"/>
</dbReference>
<dbReference type="PANTHER" id="PTHR44591">
    <property type="entry name" value="STRESS RESPONSE REGULATOR PROTEIN 1"/>
    <property type="match status" value="1"/>
</dbReference>
<dbReference type="Proteomes" id="UP000179057">
    <property type="component" value="Unassembled WGS sequence"/>
</dbReference>
<dbReference type="PROSITE" id="PS50110">
    <property type="entry name" value="RESPONSE_REGULATORY"/>
    <property type="match status" value="1"/>
</dbReference>
<evidence type="ECO:0000256" key="2">
    <source>
        <dbReference type="ARBA" id="ARBA00023012"/>
    </source>
</evidence>
<name>A0A1F8DYX9_9BACT</name>
<accession>A0A1F8DYX9</accession>
<evidence type="ECO:0000313" key="5">
    <source>
        <dbReference type="EMBL" id="OGM93727.1"/>
    </source>
</evidence>
<dbReference type="CDD" id="cd17574">
    <property type="entry name" value="REC_OmpR"/>
    <property type="match status" value="1"/>
</dbReference>
<keyword evidence="1 3" id="KW-0597">Phosphoprotein</keyword>
<reference evidence="5 6" key="1">
    <citation type="journal article" date="2016" name="Nat. Commun.">
        <title>Thousands of microbial genomes shed light on interconnected biogeochemical processes in an aquifer system.</title>
        <authorList>
            <person name="Anantharaman K."/>
            <person name="Brown C.T."/>
            <person name="Hug L.A."/>
            <person name="Sharon I."/>
            <person name="Castelle C.J."/>
            <person name="Probst A.J."/>
            <person name="Thomas B.C."/>
            <person name="Singh A."/>
            <person name="Wilkins M.J."/>
            <person name="Karaoz U."/>
            <person name="Brodie E.L."/>
            <person name="Williams K.H."/>
            <person name="Hubbard S.S."/>
            <person name="Banfield J.F."/>
        </authorList>
    </citation>
    <scope>NUCLEOTIDE SEQUENCE [LARGE SCALE GENOMIC DNA]</scope>
</reference>
<dbReference type="InterPro" id="IPR011006">
    <property type="entry name" value="CheY-like_superfamily"/>
</dbReference>
<dbReference type="Gene3D" id="3.40.50.2300">
    <property type="match status" value="1"/>
</dbReference>
<dbReference type="AlphaFoldDB" id="A0A1F8DYX9"/>
<protein>
    <recommendedName>
        <fullName evidence="4">Response regulatory domain-containing protein</fullName>
    </recommendedName>
</protein>
<comment type="caution">
    <text evidence="5">The sequence shown here is derived from an EMBL/GenBank/DDBJ whole genome shotgun (WGS) entry which is preliminary data.</text>
</comment>
<sequence length="124" mass="13849">MSEQKRTILIIEDDSFLVKAYQLRFEKEDMSVETVTTGTDALARLNQAPPHVVLLDLMLPGASGFDILAALRKLPAWKNVPVIILSNLGQPEDIKRAKDLGANDYVIKANMRINEVADVVKKYL</sequence>
<evidence type="ECO:0000259" key="4">
    <source>
        <dbReference type="PROSITE" id="PS50110"/>
    </source>
</evidence>
<feature type="modified residue" description="4-aspartylphosphate" evidence="3">
    <location>
        <position position="56"/>
    </location>
</feature>
<dbReference type="Pfam" id="PF00072">
    <property type="entry name" value="Response_reg"/>
    <property type="match status" value="1"/>
</dbReference>
<organism evidence="5 6">
    <name type="scientific">Candidatus Wolfebacteria bacterium RIFOXYD1_FULL_48_65</name>
    <dbReference type="NCBI Taxonomy" id="1802561"/>
    <lineage>
        <taxon>Bacteria</taxon>
        <taxon>Candidatus Wolfeibacteriota</taxon>
    </lineage>
</organism>
<evidence type="ECO:0000256" key="3">
    <source>
        <dbReference type="PROSITE-ProRule" id="PRU00169"/>
    </source>
</evidence>
<dbReference type="SMART" id="SM00448">
    <property type="entry name" value="REC"/>
    <property type="match status" value="1"/>
</dbReference>
<evidence type="ECO:0000256" key="1">
    <source>
        <dbReference type="ARBA" id="ARBA00022553"/>
    </source>
</evidence>
<feature type="domain" description="Response regulatory" evidence="4">
    <location>
        <begin position="7"/>
        <end position="123"/>
    </location>
</feature>
<gene>
    <name evidence="5" type="ORF">A2610_00515</name>
</gene>
<dbReference type="PANTHER" id="PTHR44591:SF14">
    <property type="entry name" value="PROTEIN PILG"/>
    <property type="match status" value="1"/>
</dbReference>
<keyword evidence="2" id="KW-0902">Two-component regulatory system</keyword>